<accession>A0A371DH41</accession>
<dbReference type="EMBL" id="KZ857393">
    <property type="protein sequence ID" value="RDX51834.1"/>
    <property type="molecule type" value="Genomic_DNA"/>
</dbReference>
<name>A0A371DH41_9APHY</name>
<dbReference type="OrthoDB" id="3033907at2759"/>
<dbReference type="AlphaFoldDB" id="A0A371DH41"/>
<organism evidence="2 3">
    <name type="scientific">Lentinus brumalis</name>
    <dbReference type="NCBI Taxonomy" id="2498619"/>
    <lineage>
        <taxon>Eukaryota</taxon>
        <taxon>Fungi</taxon>
        <taxon>Dikarya</taxon>
        <taxon>Basidiomycota</taxon>
        <taxon>Agaricomycotina</taxon>
        <taxon>Agaricomycetes</taxon>
        <taxon>Polyporales</taxon>
        <taxon>Polyporaceae</taxon>
        <taxon>Lentinus</taxon>
    </lineage>
</organism>
<reference evidence="2 3" key="1">
    <citation type="journal article" date="2018" name="Biotechnol. Biofuels">
        <title>Integrative visual omics of the white-rot fungus Polyporus brumalis exposes the biotechnological potential of its oxidative enzymes for delignifying raw plant biomass.</title>
        <authorList>
            <person name="Miyauchi S."/>
            <person name="Rancon A."/>
            <person name="Drula E."/>
            <person name="Hage H."/>
            <person name="Chaduli D."/>
            <person name="Favel A."/>
            <person name="Grisel S."/>
            <person name="Henrissat B."/>
            <person name="Herpoel-Gimbert I."/>
            <person name="Ruiz-Duenas F.J."/>
            <person name="Chevret D."/>
            <person name="Hainaut M."/>
            <person name="Lin J."/>
            <person name="Wang M."/>
            <person name="Pangilinan J."/>
            <person name="Lipzen A."/>
            <person name="Lesage-Meessen L."/>
            <person name="Navarro D."/>
            <person name="Riley R."/>
            <person name="Grigoriev I.V."/>
            <person name="Zhou S."/>
            <person name="Raouche S."/>
            <person name="Rosso M.N."/>
        </authorList>
    </citation>
    <scope>NUCLEOTIDE SEQUENCE [LARGE SCALE GENOMIC DNA]</scope>
    <source>
        <strain evidence="2 3">BRFM 1820</strain>
    </source>
</reference>
<sequence>MDTATERPGASGLRNADKMEVDAQGNGGELKIRGQADAERRKDQMDIDNPPEDRAELERRESELKEKALRNKVVRTRKTSAANANTGTGNDN</sequence>
<proteinExistence type="predicted"/>
<gene>
    <name evidence="2" type="ORF">OH76DRAFT_1481339</name>
</gene>
<feature type="region of interest" description="Disordered" evidence="1">
    <location>
        <begin position="1"/>
        <end position="92"/>
    </location>
</feature>
<evidence type="ECO:0000313" key="2">
    <source>
        <dbReference type="EMBL" id="RDX51834.1"/>
    </source>
</evidence>
<evidence type="ECO:0000313" key="3">
    <source>
        <dbReference type="Proteomes" id="UP000256964"/>
    </source>
</evidence>
<keyword evidence="3" id="KW-1185">Reference proteome</keyword>
<protein>
    <submittedName>
        <fullName evidence="2">Uncharacterized protein</fullName>
    </submittedName>
</protein>
<feature type="compositionally biased region" description="Basic and acidic residues" evidence="1">
    <location>
        <begin position="30"/>
        <end position="69"/>
    </location>
</feature>
<dbReference type="Proteomes" id="UP000256964">
    <property type="component" value="Unassembled WGS sequence"/>
</dbReference>
<evidence type="ECO:0000256" key="1">
    <source>
        <dbReference type="SAM" id="MobiDB-lite"/>
    </source>
</evidence>
<dbReference type="STRING" id="139420.A0A371DH41"/>
<feature type="compositionally biased region" description="Low complexity" evidence="1">
    <location>
        <begin position="81"/>
        <end position="92"/>
    </location>
</feature>